<dbReference type="EMBL" id="MIJF01000046">
    <property type="protein sequence ID" value="OEF98882.1"/>
    <property type="molecule type" value="Genomic_DNA"/>
</dbReference>
<sequence>MSGTKVFNEDPKQIKPLVHGLNNGSPTPIAVNSSGRVKTLIYDVNGNMINFISSSYKDLRVVQIFAEAGWLFNYNVNPYMIISKTTGSGNVSVSNSKAVLQTSATTNSSAKIESIRVIRAVPGVGSLVRFSALFTTGVTGSTQIIGIGDETDGLFFGYNGTSFGVMRRQNGTDYWTPQSSWNGDKFDGTGVSGVTLDPAKGNEYYITFQAPGFGYVSFGIEDPSTGDLIIAHKLRFANSSTKPFLLNNTLPLMAEVENTTNNTNISLETASGMAFNEGIVTDALDTRNSISASKTNISTEKAILTIRNKFTYQSKTNRVRIKLDFLSISVDGTKNAEVRLIKNTTLGGTPSWTDINTNTSVIEYDTSATIVTGGNLIISSQVAKNISKDLFLGDLNIFLSPGDILTVSASTSGTAEVSVTLSWREMF</sequence>
<gene>
    <name evidence="1" type="ORF">BHF71_02850</name>
</gene>
<proteinExistence type="predicted"/>
<comment type="caution">
    <text evidence="1">The sequence shown here is derived from an EMBL/GenBank/DDBJ whole genome shotgun (WGS) entry which is preliminary data.</text>
</comment>
<keyword evidence="2" id="KW-1185">Reference proteome</keyword>
<name>A0A1D2YT56_9BACI</name>
<reference evidence="1 2" key="1">
    <citation type="submission" date="2016-09" db="EMBL/GenBank/DDBJ databases">
        <title>Draft genome sequence for the type strain of Vulcanibacillus modesticaldus BR, a strictly anaerobic, moderately thermophilic, and nitrate-reducing bacterium from deep sea-hydrothermal vents of the Mid-Atlantic Ridge.</title>
        <authorList>
            <person name="Abin C.A."/>
            <person name="Hollibaugh J.T."/>
        </authorList>
    </citation>
    <scope>NUCLEOTIDE SEQUENCE [LARGE SCALE GENOMIC DNA]</scope>
    <source>
        <strain evidence="1 2">BR</strain>
    </source>
</reference>
<organism evidence="1 2">
    <name type="scientific">Vulcanibacillus modesticaldus</name>
    <dbReference type="NCBI Taxonomy" id="337097"/>
    <lineage>
        <taxon>Bacteria</taxon>
        <taxon>Bacillati</taxon>
        <taxon>Bacillota</taxon>
        <taxon>Bacilli</taxon>
        <taxon>Bacillales</taxon>
        <taxon>Bacillaceae</taxon>
        <taxon>Vulcanibacillus</taxon>
    </lineage>
</organism>
<dbReference type="STRING" id="337097.BHF71_02850"/>
<dbReference type="RefSeq" id="WP_069657218.1">
    <property type="nucleotide sequence ID" value="NZ_MIJF01000046.1"/>
</dbReference>
<accession>A0A1D2YT56</accession>
<protein>
    <submittedName>
        <fullName evidence="1">Uncharacterized protein</fullName>
    </submittedName>
</protein>
<evidence type="ECO:0000313" key="2">
    <source>
        <dbReference type="Proteomes" id="UP000243739"/>
    </source>
</evidence>
<dbReference type="AlphaFoldDB" id="A0A1D2YT56"/>
<dbReference type="Proteomes" id="UP000243739">
    <property type="component" value="Unassembled WGS sequence"/>
</dbReference>
<evidence type="ECO:0000313" key="1">
    <source>
        <dbReference type="EMBL" id="OEF98882.1"/>
    </source>
</evidence>